<name>F8KWU4_PARAV</name>
<organism evidence="1 2">
    <name type="scientific">Parachlamydia acanthamoebae (strain UV7)</name>
    <dbReference type="NCBI Taxonomy" id="765952"/>
    <lineage>
        <taxon>Bacteria</taxon>
        <taxon>Pseudomonadati</taxon>
        <taxon>Chlamydiota</taxon>
        <taxon>Chlamydiia</taxon>
        <taxon>Parachlamydiales</taxon>
        <taxon>Parachlamydiaceae</taxon>
        <taxon>Parachlamydia</taxon>
    </lineage>
</organism>
<dbReference type="Proteomes" id="UP000000495">
    <property type="component" value="Chromosome"/>
</dbReference>
<evidence type="ECO:0000313" key="2">
    <source>
        <dbReference type="Proteomes" id="UP000000495"/>
    </source>
</evidence>
<accession>F8KWU4</accession>
<evidence type="ECO:0000313" key="1">
    <source>
        <dbReference type="EMBL" id="CCB86407.1"/>
    </source>
</evidence>
<dbReference type="KEGG" id="puv:PUV_14570"/>
<sequence>MLYFLVYPEVEDNFFFIDFEGQNSLQVHILEERNVTI</sequence>
<reference key="1">
    <citation type="journal article" date="2011" name="Mol. Biol. Evol.">
        <title>Unity in variety -- the pan-genome of the Chlamydiae.</title>
        <authorList>
            <person name="Collingro A."/>
            <person name="Tischler P."/>
            <person name="Weinmaier T."/>
            <person name="Penz T."/>
            <person name="Heinz E."/>
            <person name="Brunham R.C."/>
            <person name="Read T.D."/>
            <person name="Bavoil P.M."/>
            <person name="Sachse K."/>
            <person name="Kahane S."/>
            <person name="Friedman M.G."/>
            <person name="Rattei T."/>
            <person name="Myers G.S.A."/>
            <person name="Horn M."/>
        </authorList>
    </citation>
    <scope>NUCLEOTIDE SEQUENCE</scope>
    <source>
        <strain>UV7</strain>
    </source>
</reference>
<dbReference type="AlphaFoldDB" id="F8KWU4"/>
<keyword evidence="2" id="KW-1185">Reference proteome</keyword>
<dbReference type="STRING" id="765952.PUV_14570"/>
<reference evidence="1 2" key="2">
    <citation type="journal article" date="2011" name="Mol. Biol. Evol.">
        <title>Unity in variety--the pan-genome of the Chlamydiae.</title>
        <authorList>
            <person name="Collingro A."/>
            <person name="Tischler P."/>
            <person name="Weinmaier T."/>
            <person name="Penz T."/>
            <person name="Heinz E."/>
            <person name="Brunham R.C."/>
            <person name="Read T.D."/>
            <person name="Bavoil P.M."/>
            <person name="Sachse K."/>
            <person name="Kahane S."/>
            <person name="Friedman M.G."/>
            <person name="Rattei T."/>
            <person name="Myers G.S."/>
            <person name="Horn M."/>
        </authorList>
    </citation>
    <scope>NUCLEOTIDE SEQUENCE [LARGE SCALE GENOMIC DNA]</scope>
    <source>
        <strain evidence="2">UV7</strain>
    </source>
</reference>
<dbReference type="EMBL" id="FR872580">
    <property type="protein sequence ID" value="CCB86407.1"/>
    <property type="molecule type" value="Genomic_DNA"/>
</dbReference>
<gene>
    <name evidence="1" type="ordered locus">PUV_14570</name>
</gene>
<dbReference type="HOGENOM" id="CLU_3346856_0_0_0"/>
<protein>
    <submittedName>
        <fullName evidence="1">Uncharacterized protein</fullName>
    </submittedName>
</protein>
<proteinExistence type="predicted"/>